<comment type="subcellular location">
    <subcellularLocation>
        <location evidence="3">Nucleus</location>
    </subcellularLocation>
</comment>
<comment type="similarity">
    <text evidence="1 3">Belongs to the ETS family.</text>
</comment>
<evidence type="ECO:0000256" key="2">
    <source>
        <dbReference type="ARBA" id="ARBA00023125"/>
    </source>
</evidence>
<dbReference type="Pfam" id="PF00178">
    <property type="entry name" value="Ets"/>
    <property type="match status" value="1"/>
</dbReference>
<dbReference type="PANTHER" id="PTHR11849">
    <property type="entry name" value="ETS"/>
    <property type="match status" value="1"/>
</dbReference>
<gene>
    <name evidence="5" type="ORF">DEA37_0013967</name>
</gene>
<proteinExistence type="inferred from homology"/>
<evidence type="ECO:0000256" key="3">
    <source>
        <dbReference type="RuleBase" id="RU004019"/>
    </source>
</evidence>
<dbReference type="GO" id="GO:0030154">
    <property type="term" value="P:cell differentiation"/>
    <property type="evidence" value="ECO:0007669"/>
    <property type="project" value="TreeGrafter"/>
</dbReference>
<dbReference type="PROSITE" id="PS50061">
    <property type="entry name" value="ETS_DOMAIN_3"/>
    <property type="match status" value="1"/>
</dbReference>
<organism evidence="5 6">
    <name type="scientific">Paragonimus westermani</name>
    <dbReference type="NCBI Taxonomy" id="34504"/>
    <lineage>
        <taxon>Eukaryota</taxon>
        <taxon>Metazoa</taxon>
        <taxon>Spiralia</taxon>
        <taxon>Lophotrochozoa</taxon>
        <taxon>Platyhelminthes</taxon>
        <taxon>Trematoda</taxon>
        <taxon>Digenea</taxon>
        <taxon>Plagiorchiida</taxon>
        <taxon>Troglotremata</taxon>
        <taxon>Troglotrematidae</taxon>
        <taxon>Paragonimus</taxon>
    </lineage>
</organism>
<reference evidence="5 6" key="1">
    <citation type="journal article" date="2019" name="Gigascience">
        <title>Whole-genome sequence of the oriental lung fluke Paragonimus westermani.</title>
        <authorList>
            <person name="Oey H."/>
            <person name="Zakrzewski M."/>
            <person name="Narain K."/>
            <person name="Devi K.R."/>
            <person name="Agatsuma T."/>
            <person name="Nawaratna S."/>
            <person name="Gobert G.N."/>
            <person name="Jones M.K."/>
            <person name="Ragan M.A."/>
            <person name="McManus D.P."/>
            <person name="Krause L."/>
        </authorList>
    </citation>
    <scope>NUCLEOTIDE SEQUENCE [LARGE SCALE GENOMIC DNA]</scope>
    <source>
        <strain evidence="5 6">IND2009</strain>
    </source>
</reference>
<feature type="domain" description="ETS" evidence="4">
    <location>
        <begin position="477"/>
        <end position="550"/>
    </location>
</feature>
<keyword evidence="6" id="KW-1185">Reference proteome</keyword>
<dbReference type="PRINTS" id="PR00454">
    <property type="entry name" value="ETSDOMAIN"/>
</dbReference>
<dbReference type="Gene3D" id="1.10.10.10">
    <property type="entry name" value="Winged helix-like DNA-binding domain superfamily/Winged helix DNA-binding domain"/>
    <property type="match status" value="1"/>
</dbReference>
<comment type="caution">
    <text evidence="5">The sequence shown here is derived from an EMBL/GenBank/DDBJ whole genome shotgun (WGS) entry which is preliminary data.</text>
</comment>
<name>A0A5J4NTZ8_9TREM</name>
<evidence type="ECO:0000313" key="5">
    <source>
        <dbReference type="EMBL" id="KAA3678568.1"/>
    </source>
</evidence>
<sequence length="554" mass="61434">MPQKVLVHIAFSIYLPTHIAVTQAVSSHHAELQFKSIISVTALRTLNGYFQTSSRRCSNDPVVVLQRRSYPTLEFRKIRPTVSCFCQGDTLLNIPVPTYCVTDMMPNVDSYVNHGGISSNARYQNIGQICLCSTFAPDPNLPDVSHSIPSVSLGNSSRSHASVAVSQGVVQEDGDADTFSLDINLTDPLMTDIVGDLENWSFSQAGLLGPFDLNQCTFCSAPYLQQPTGFLSSSYPLSVCSVWPSDSYSSSSPASCSSPSSEVLSATSTNSSESVRSCKRKRKFFRSSRSVCLSETNPHTHRSRFASEFDSVANSSLRKRWNVRCSSVYLRIGRRLKLNSRAAPVLPSDSVRPYAPTDSPVVDISPSPSALRSMNPAALDEGYISDSVHTPLVDSGPYAFDVLPTLRLSESVKRSTSRNHWIHASKRLHLLQFILKLLRDQELTKRTSSGLDTCPSDLATRSPDQQLVTEATGEANDAVSGSISDDCVEWINETERIFAIKDPFRLAQLWGLYKNNRNMTFESLCRSLRLYYVPGKLERVRGQRNQYRLLTDVR</sequence>
<evidence type="ECO:0000313" key="6">
    <source>
        <dbReference type="Proteomes" id="UP000324629"/>
    </source>
</evidence>
<accession>A0A5J4NTZ8</accession>
<dbReference type="InterPro" id="IPR036388">
    <property type="entry name" value="WH-like_DNA-bd_sf"/>
</dbReference>
<dbReference type="GO" id="GO:0000981">
    <property type="term" value="F:DNA-binding transcription factor activity, RNA polymerase II-specific"/>
    <property type="evidence" value="ECO:0007669"/>
    <property type="project" value="TreeGrafter"/>
</dbReference>
<dbReference type="EMBL" id="QNGE01001048">
    <property type="protein sequence ID" value="KAA3678568.1"/>
    <property type="molecule type" value="Genomic_DNA"/>
</dbReference>
<dbReference type="InterPro" id="IPR036390">
    <property type="entry name" value="WH_DNA-bd_sf"/>
</dbReference>
<dbReference type="GO" id="GO:0005634">
    <property type="term" value="C:nucleus"/>
    <property type="evidence" value="ECO:0007669"/>
    <property type="project" value="UniProtKB-SubCell"/>
</dbReference>
<keyword evidence="3" id="KW-0539">Nucleus</keyword>
<protein>
    <recommendedName>
        <fullName evidence="4">ETS domain-containing protein</fullName>
    </recommendedName>
</protein>
<dbReference type="Proteomes" id="UP000324629">
    <property type="component" value="Unassembled WGS sequence"/>
</dbReference>
<evidence type="ECO:0000256" key="1">
    <source>
        <dbReference type="ARBA" id="ARBA00005562"/>
    </source>
</evidence>
<evidence type="ECO:0000259" key="4">
    <source>
        <dbReference type="PROSITE" id="PS50061"/>
    </source>
</evidence>
<dbReference type="AlphaFoldDB" id="A0A5J4NTZ8"/>
<keyword evidence="2 3" id="KW-0238">DNA-binding</keyword>
<dbReference type="SUPFAM" id="SSF46785">
    <property type="entry name" value="Winged helix' DNA-binding domain"/>
    <property type="match status" value="1"/>
</dbReference>
<dbReference type="InterPro" id="IPR046328">
    <property type="entry name" value="ETS_fam"/>
</dbReference>
<dbReference type="SMART" id="SM00413">
    <property type="entry name" value="ETS"/>
    <property type="match status" value="1"/>
</dbReference>
<dbReference type="InterPro" id="IPR000418">
    <property type="entry name" value="Ets_dom"/>
</dbReference>
<dbReference type="GO" id="GO:0043565">
    <property type="term" value="F:sequence-specific DNA binding"/>
    <property type="evidence" value="ECO:0007669"/>
    <property type="project" value="InterPro"/>
</dbReference>